<organism evidence="1 2">
    <name type="scientific">Robbsia betulipollinis</name>
    <dbReference type="NCBI Taxonomy" id="2981849"/>
    <lineage>
        <taxon>Bacteria</taxon>
        <taxon>Pseudomonadati</taxon>
        <taxon>Pseudomonadota</taxon>
        <taxon>Betaproteobacteria</taxon>
        <taxon>Burkholderiales</taxon>
        <taxon>Burkholderiaceae</taxon>
        <taxon>Robbsia</taxon>
    </lineage>
</organism>
<reference evidence="1" key="1">
    <citation type="submission" date="2022-11" db="EMBL/GenBank/DDBJ databases">
        <title>Robbsia betulipollinis sp. nov., isolated from pollen of birch (Betula pendula).</title>
        <authorList>
            <person name="Shi H."/>
            <person name="Ambika Manirajan B."/>
            <person name="Ratering S."/>
            <person name="Geissler-Plaum R."/>
            <person name="Schnell S."/>
        </authorList>
    </citation>
    <scope>NUCLEOTIDE SEQUENCE</scope>
    <source>
        <strain evidence="1">Bb-Pol-6</strain>
    </source>
</reference>
<dbReference type="RefSeq" id="WP_267849026.1">
    <property type="nucleotide sequence ID" value="NZ_JAPMXC010000010.1"/>
</dbReference>
<gene>
    <name evidence="1" type="ORF">OVY01_18445</name>
</gene>
<comment type="caution">
    <text evidence="1">The sequence shown here is derived from an EMBL/GenBank/DDBJ whole genome shotgun (WGS) entry which is preliminary data.</text>
</comment>
<accession>A0ABT3ZRE2</accession>
<dbReference type="Proteomes" id="UP001082899">
    <property type="component" value="Unassembled WGS sequence"/>
</dbReference>
<proteinExistence type="predicted"/>
<evidence type="ECO:0000313" key="2">
    <source>
        <dbReference type="Proteomes" id="UP001082899"/>
    </source>
</evidence>
<evidence type="ECO:0000313" key="1">
    <source>
        <dbReference type="EMBL" id="MCY0389129.1"/>
    </source>
</evidence>
<dbReference type="EMBL" id="JAPMXC010000010">
    <property type="protein sequence ID" value="MCY0389129.1"/>
    <property type="molecule type" value="Genomic_DNA"/>
</dbReference>
<protein>
    <submittedName>
        <fullName evidence="1">Uncharacterized protein</fullName>
    </submittedName>
</protein>
<keyword evidence="2" id="KW-1185">Reference proteome</keyword>
<sequence length="190" mass="20735">MGSDEEYEAAKIRLARRVRQMASASWTPTPLRNDLTDLADQLEALTARLQTPGAAQDDIERIHDAKSRPFIAPDEEGYPMAVLANHGRLSYAGTLGALDDLVQSARDAIAALPDPREKPAIGFAALQFLHLRFDFERWPVALSNDSSTVTEFGTMCASAGLVLSPERYRGALSAALKGFDPEFNPDDGQF</sequence>
<name>A0ABT3ZRE2_9BURK</name>